<accession>A0A7W7SZQ0</accession>
<feature type="region of interest" description="Disordered" evidence="2">
    <location>
        <begin position="143"/>
        <end position="165"/>
    </location>
</feature>
<dbReference type="Proteomes" id="UP000542674">
    <property type="component" value="Unassembled WGS sequence"/>
</dbReference>
<dbReference type="AlphaFoldDB" id="A0A7W7SZQ0"/>
<reference evidence="3 4" key="1">
    <citation type="submission" date="2020-08" db="EMBL/GenBank/DDBJ databases">
        <title>Sequencing the genomes of 1000 actinobacteria strains.</title>
        <authorList>
            <person name="Klenk H.-P."/>
        </authorList>
    </citation>
    <scope>NUCLEOTIDE SEQUENCE [LARGE SCALE GENOMIC DNA]</scope>
    <source>
        <strain evidence="3 4">DSM 45084</strain>
    </source>
</reference>
<feature type="coiled-coil region" evidence="1">
    <location>
        <begin position="184"/>
        <end position="214"/>
    </location>
</feature>
<evidence type="ECO:0000313" key="3">
    <source>
        <dbReference type="EMBL" id="MBB4963312.1"/>
    </source>
</evidence>
<protein>
    <submittedName>
        <fullName evidence="3">Uncharacterized protein</fullName>
    </submittedName>
</protein>
<keyword evidence="1" id="KW-0175">Coiled coil</keyword>
<evidence type="ECO:0000256" key="1">
    <source>
        <dbReference type="SAM" id="Coils"/>
    </source>
</evidence>
<proteinExistence type="predicted"/>
<comment type="caution">
    <text evidence="3">The sequence shown here is derived from an EMBL/GenBank/DDBJ whole genome shotgun (WGS) entry which is preliminary data.</text>
</comment>
<organism evidence="3 4">
    <name type="scientific">Saccharothrix violaceirubra</name>
    <dbReference type="NCBI Taxonomy" id="413306"/>
    <lineage>
        <taxon>Bacteria</taxon>
        <taxon>Bacillati</taxon>
        <taxon>Actinomycetota</taxon>
        <taxon>Actinomycetes</taxon>
        <taxon>Pseudonocardiales</taxon>
        <taxon>Pseudonocardiaceae</taxon>
        <taxon>Saccharothrix</taxon>
    </lineage>
</organism>
<keyword evidence="4" id="KW-1185">Reference proteome</keyword>
<evidence type="ECO:0000313" key="4">
    <source>
        <dbReference type="Proteomes" id="UP000542674"/>
    </source>
</evidence>
<gene>
    <name evidence="3" type="ORF">F4559_000671</name>
</gene>
<feature type="compositionally biased region" description="Low complexity" evidence="2">
    <location>
        <begin position="152"/>
        <end position="165"/>
    </location>
</feature>
<sequence length="248" mass="25821">MAARLYALPPAAFVAARTSFARAAKGVLAKEITALRKPSLAAWALNSLSRTDTLRPLSELAVALHSAQSAGRGDELRVLDVERRRLISDLTREATASAALSGYPLGPSAVAQVRATLSAALATTELLERLCAGRLVKAEEASGFGPLPVVPAPSSDSATSTSPSTLAATLTAARHALADATSALTDASHTRAEAERVHAEAERALRAARTAEAEAYSRVVTARDHVTQTEALLSGFSSDPHHAGNTER</sequence>
<name>A0A7W7SZQ0_9PSEU</name>
<evidence type="ECO:0000256" key="2">
    <source>
        <dbReference type="SAM" id="MobiDB-lite"/>
    </source>
</evidence>
<dbReference type="EMBL" id="JACHJS010000001">
    <property type="protein sequence ID" value="MBB4963312.1"/>
    <property type="molecule type" value="Genomic_DNA"/>
</dbReference>
<dbReference type="RefSeq" id="WP_184666105.1">
    <property type="nucleotide sequence ID" value="NZ_BAABAI010000004.1"/>
</dbReference>